<proteinExistence type="predicted"/>
<evidence type="ECO:0000313" key="1">
    <source>
        <dbReference type="EMBL" id="MBO7743372.1"/>
    </source>
</evidence>
<gene>
    <name evidence="1" type="ORF">I8J29_04145</name>
</gene>
<accession>A0ABS3W4Z0</accession>
<comment type="caution">
    <text evidence="1">The sequence shown here is derived from an EMBL/GenBank/DDBJ whole genome shotgun (WGS) entry which is preliminary data.</text>
</comment>
<dbReference type="Proteomes" id="UP000670947">
    <property type="component" value="Unassembled WGS sequence"/>
</dbReference>
<evidence type="ECO:0000313" key="2">
    <source>
        <dbReference type="Proteomes" id="UP000670947"/>
    </source>
</evidence>
<sequence length="171" mass="19306">MPILIPARAATEETDAHDPRLRPLHDALPHVHESAWGLEFLRKCSITRIECFQFGAKPFGREADMRGLIALSTNTGIVGLQEFAVPRKSLKGDLVMWAAPFQRMKGMNMAEGIRFPQLKKDVWGTERVAFVESAFVDLIDKYGGKVNDGGERNDYLDRAWLFEHAQAYVAF</sequence>
<protein>
    <submittedName>
        <fullName evidence="1">Uncharacterized protein</fullName>
    </submittedName>
</protein>
<dbReference type="RefSeq" id="WP_208846408.1">
    <property type="nucleotide sequence ID" value="NZ_JAGGDJ010000002.1"/>
</dbReference>
<organism evidence="1 2">
    <name type="scientific">Paenibacillus artemisiicola</name>
    <dbReference type="NCBI Taxonomy" id="1172618"/>
    <lineage>
        <taxon>Bacteria</taxon>
        <taxon>Bacillati</taxon>
        <taxon>Bacillota</taxon>
        <taxon>Bacilli</taxon>
        <taxon>Bacillales</taxon>
        <taxon>Paenibacillaceae</taxon>
        <taxon>Paenibacillus</taxon>
    </lineage>
</organism>
<dbReference type="EMBL" id="JAGGDJ010000002">
    <property type="protein sequence ID" value="MBO7743372.1"/>
    <property type="molecule type" value="Genomic_DNA"/>
</dbReference>
<keyword evidence="2" id="KW-1185">Reference proteome</keyword>
<reference evidence="1 2" key="1">
    <citation type="submission" date="2021-03" db="EMBL/GenBank/DDBJ databases">
        <title>Paenibacillus artemisicola MWE-103 whole genome sequence.</title>
        <authorList>
            <person name="Ham Y.J."/>
        </authorList>
    </citation>
    <scope>NUCLEOTIDE SEQUENCE [LARGE SCALE GENOMIC DNA]</scope>
    <source>
        <strain evidence="1 2">MWE-103</strain>
    </source>
</reference>
<name>A0ABS3W4Z0_9BACL</name>